<dbReference type="NCBIfam" id="NF009372">
    <property type="entry name" value="PRK12735.1"/>
    <property type="match status" value="1"/>
</dbReference>
<dbReference type="PRINTS" id="PR00315">
    <property type="entry name" value="ELONGATNFCT"/>
</dbReference>
<name>A0A0D8XAN3_DICVI</name>
<keyword evidence="7" id="KW-0342">GTP-binding</keyword>
<dbReference type="InterPro" id="IPR009000">
    <property type="entry name" value="Transl_B-barrel_sf"/>
</dbReference>
<evidence type="ECO:0000256" key="3">
    <source>
        <dbReference type="ARBA" id="ARBA00017898"/>
    </source>
</evidence>
<dbReference type="SUPFAM" id="SSF50465">
    <property type="entry name" value="EF-Tu/eEF-1alpha/eIF2-gamma C-terminal domain"/>
    <property type="match status" value="1"/>
</dbReference>
<evidence type="ECO:0000256" key="5">
    <source>
        <dbReference type="ARBA" id="ARBA00022768"/>
    </source>
</evidence>
<evidence type="ECO:0000256" key="2">
    <source>
        <dbReference type="ARBA" id="ARBA00011986"/>
    </source>
</evidence>
<dbReference type="PROSITE" id="PS51722">
    <property type="entry name" value="G_TR_2"/>
    <property type="match status" value="1"/>
</dbReference>
<dbReference type="GO" id="GO:0005525">
    <property type="term" value="F:GTP binding"/>
    <property type="evidence" value="ECO:0007669"/>
    <property type="project" value="UniProtKB-KW"/>
</dbReference>
<keyword evidence="4" id="KW-0547">Nucleotide-binding</keyword>
<dbReference type="InterPro" id="IPR004160">
    <property type="entry name" value="Transl_elong_EFTu/EF1A_C"/>
</dbReference>
<dbReference type="InterPro" id="IPR041709">
    <property type="entry name" value="EF-Tu_GTP-bd"/>
</dbReference>
<dbReference type="Pfam" id="PF03144">
    <property type="entry name" value="GTP_EFTU_D2"/>
    <property type="match status" value="1"/>
</dbReference>
<dbReference type="Gene3D" id="3.40.50.300">
    <property type="entry name" value="P-loop containing nucleotide triphosphate hydrolases"/>
    <property type="match status" value="1"/>
</dbReference>
<comment type="catalytic activity">
    <reaction evidence="8">
        <text>GTP + H2O = GDP + phosphate + H(+)</text>
        <dbReference type="Rhea" id="RHEA:19669"/>
        <dbReference type="ChEBI" id="CHEBI:15377"/>
        <dbReference type="ChEBI" id="CHEBI:15378"/>
        <dbReference type="ChEBI" id="CHEBI:37565"/>
        <dbReference type="ChEBI" id="CHEBI:43474"/>
        <dbReference type="ChEBI" id="CHEBI:58189"/>
        <dbReference type="EC" id="3.6.5.3"/>
    </reaction>
    <physiologicalReaction direction="left-to-right" evidence="8">
        <dbReference type="Rhea" id="RHEA:19670"/>
    </physiologicalReaction>
</comment>
<dbReference type="SUPFAM" id="SSF50447">
    <property type="entry name" value="Translation proteins"/>
    <property type="match status" value="1"/>
</dbReference>
<evidence type="ECO:0000256" key="7">
    <source>
        <dbReference type="ARBA" id="ARBA00023134"/>
    </source>
</evidence>
<reference evidence="11 12" key="1">
    <citation type="submission" date="2013-11" db="EMBL/GenBank/DDBJ databases">
        <title>Draft genome of the bovine lungworm Dictyocaulus viviparus.</title>
        <authorList>
            <person name="Mitreva M."/>
        </authorList>
    </citation>
    <scope>NUCLEOTIDE SEQUENCE [LARGE SCALE GENOMIC DNA]</scope>
    <source>
        <strain evidence="11 12">HannoverDv2000</strain>
    </source>
</reference>
<dbReference type="SUPFAM" id="SSF50249">
    <property type="entry name" value="Nucleic acid-binding proteins"/>
    <property type="match status" value="1"/>
</dbReference>
<dbReference type="EMBL" id="KN717053">
    <property type="protein sequence ID" value="KJH40679.1"/>
    <property type="molecule type" value="Genomic_DNA"/>
</dbReference>
<dbReference type="GO" id="GO:0003676">
    <property type="term" value="F:nucleic acid binding"/>
    <property type="evidence" value="ECO:0007669"/>
    <property type="project" value="InterPro"/>
</dbReference>
<keyword evidence="5 11" id="KW-0251">Elongation factor</keyword>
<protein>
    <recommendedName>
        <fullName evidence="3">Elongation factor Tu, mitochondrial</fullName>
        <ecNumber evidence="2">3.6.5.3</ecNumber>
    </recommendedName>
</protein>
<evidence type="ECO:0000256" key="8">
    <source>
        <dbReference type="ARBA" id="ARBA00051990"/>
    </source>
</evidence>
<proteinExistence type="inferred from homology"/>
<dbReference type="Pfam" id="PF00009">
    <property type="entry name" value="GTP_EFTU"/>
    <property type="match status" value="1"/>
</dbReference>
<dbReference type="InterPro" id="IPR004161">
    <property type="entry name" value="EFTu-like_2"/>
</dbReference>
<dbReference type="NCBIfam" id="TIGR00231">
    <property type="entry name" value="small_GTP"/>
    <property type="match status" value="1"/>
</dbReference>
<dbReference type="Proteomes" id="UP000053766">
    <property type="component" value="Unassembled WGS sequence"/>
</dbReference>
<dbReference type="GO" id="GO:0005829">
    <property type="term" value="C:cytosol"/>
    <property type="evidence" value="ECO:0007669"/>
    <property type="project" value="TreeGrafter"/>
</dbReference>
<dbReference type="AlphaFoldDB" id="A0A0D8XAN3"/>
<comment type="similarity">
    <text evidence="1">Belongs to the TRAFAC class translation factor GTPase superfamily. Classic translation factor GTPase family. EF-Tu/EF-1A subfamily.</text>
</comment>
<dbReference type="SUPFAM" id="SSF52540">
    <property type="entry name" value="P-loop containing nucleoside triphosphate hydrolases"/>
    <property type="match status" value="1"/>
</dbReference>
<dbReference type="PANTHER" id="PTHR43721:SF22">
    <property type="entry name" value="ELONGATION FACTOR TU, MITOCHONDRIAL"/>
    <property type="match status" value="1"/>
</dbReference>
<dbReference type="STRING" id="29172.A0A0D8XAN3"/>
<evidence type="ECO:0000256" key="6">
    <source>
        <dbReference type="ARBA" id="ARBA00022917"/>
    </source>
</evidence>
<evidence type="ECO:0000256" key="1">
    <source>
        <dbReference type="ARBA" id="ARBA00007249"/>
    </source>
</evidence>
<dbReference type="GO" id="GO:0003924">
    <property type="term" value="F:GTPase activity"/>
    <property type="evidence" value="ECO:0007669"/>
    <property type="project" value="InterPro"/>
</dbReference>
<dbReference type="CDD" id="cd03697">
    <property type="entry name" value="EFTU_II"/>
    <property type="match status" value="1"/>
</dbReference>
<evidence type="ECO:0000259" key="9">
    <source>
        <dbReference type="PROSITE" id="PS50126"/>
    </source>
</evidence>
<keyword evidence="6" id="KW-0648">Protein biosynthesis</keyword>
<reference evidence="12" key="2">
    <citation type="journal article" date="2016" name="Sci. Rep.">
        <title>Dictyocaulus viviparus genome, variome and transcriptome elucidate lungworm biology and support future intervention.</title>
        <authorList>
            <person name="McNulty S.N."/>
            <person name="Strube C."/>
            <person name="Rosa B.A."/>
            <person name="Martin J.C."/>
            <person name="Tyagi R."/>
            <person name="Choi Y.J."/>
            <person name="Wang Q."/>
            <person name="Hallsworth Pepin K."/>
            <person name="Zhang X."/>
            <person name="Ozersky P."/>
            <person name="Wilson R.K."/>
            <person name="Sternberg P.W."/>
            <person name="Gasser R.B."/>
            <person name="Mitreva M."/>
        </authorList>
    </citation>
    <scope>NUCLEOTIDE SEQUENCE [LARGE SCALE GENOMIC DNA]</scope>
    <source>
        <strain evidence="12">HannoverDv2000</strain>
    </source>
</reference>
<dbReference type="PANTHER" id="PTHR43721">
    <property type="entry name" value="ELONGATION FACTOR TU-RELATED"/>
    <property type="match status" value="1"/>
</dbReference>
<dbReference type="InterPro" id="IPR033720">
    <property type="entry name" value="EFTU_2"/>
</dbReference>
<gene>
    <name evidence="11" type="ORF">DICVIV_13365</name>
</gene>
<dbReference type="NCBIfam" id="NF009373">
    <property type="entry name" value="PRK12736.1"/>
    <property type="match status" value="1"/>
</dbReference>
<dbReference type="InterPro" id="IPR050055">
    <property type="entry name" value="EF-Tu_GTPase"/>
</dbReference>
<dbReference type="FunFam" id="2.40.30.10:FF:000001">
    <property type="entry name" value="Elongation factor Tu"/>
    <property type="match status" value="1"/>
</dbReference>
<dbReference type="CDD" id="cd01884">
    <property type="entry name" value="EF_Tu"/>
    <property type="match status" value="1"/>
</dbReference>
<dbReference type="FunFam" id="3.40.50.300:FF:000003">
    <property type="entry name" value="Elongation factor Tu"/>
    <property type="match status" value="1"/>
</dbReference>
<dbReference type="InterPro" id="IPR012340">
    <property type="entry name" value="NA-bd_OB-fold"/>
</dbReference>
<dbReference type="Gene3D" id="2.40.30.10">
    <property type="entry name" value="Translation factors"/>
    <property type="match status" value="2"/>
</dbReference>
<dbReference type="Pfam" id="PF00575">
    <property type="entry name" value="S1"/>
    <property type="match status" value="1"/>
</dbReference>
<dbReference type="InterPro" id="IPR009001">
    <property type="entry name" value="Transl_elong_EF1A/Init_IF2_C"/>
</dbReference>
<feature type="domain" description="Tr-type G" evidence="10">
    <location>
        <begin position="49"/>
        <end position="243"/>
    </location>
</feature>
<keyword evidence="12" id="KW-1185">Reference proteome</keyword>
<dbReference type="Pfam" id="PF03143">
    <property type="entry name" value="GTP_EFTU_D3"/>
    <property type="match status" value="1"/>
</dbReference>
<dbReference type="NCBIfam" id="NF000766">
    <property type="entry name" value="PRK00049.1"/>
    <property type="match status" value="1"/>
</dbReference>
<evidence type="ECO:0000256" key="4">
    <source>
        <dbReference type="ARBA" id="ARBA00022741"/>
    </source>
</evidence>
<dbReference type="InterPro" id="IPR005225">
    <property type="entry name" value="Small_GTP-bd"/>
</dbReference>
<dbReference type="Gene3D" id="2.40.50.140">
    <property type="entry name" value="Nucleic acid-binding proteins"/>
    <property type="match status" value="1"/>
</dbReference>
<dbReference type="GO" id="GO:0003746">
    <property type="term" value="F:translation elongation factor activity"/>
    <property type="evidence" value="ECO:0007669"/>
    <property type="project" value="UniProtKB-KW"/>
</dbReference>
<sequence length="413" mass="45760">MEKHVGEQFNGTIVGLQNFGMFVELKNMIEGFVHLIVNFMARKKFYRNKIHVNIGMIGHVDHGKTTLTAAITIVLAKLGRAKAKKYDETDAAPEEKKRGITINTMYVEYKTEKRHYAHVDCPGHADYVNNMITGAAQMDGTILVVSAPDGPMPQTREQILLGKQVGVPKMVVFLNKSDMMDDEEMLMMVEKEIRSLLKKYGFDGDNTSIVRISALSALNGDLKCEKAIYELMKVVDEFITDPIRDVDRPFLLPIEDTMTITGRGTVVTGRIERGKVKLDEEVEIIGIKPTRKTVVTGLEMFREELDEAKAGGNVGVLLRGVDRKDVERGQVLAKPGTITLAEGVDIILPGDNDQIKVELIVPIAVEKGSKFSIPEGARTIGAGSVTEILKQLLSCFNPPTPDLLYVEHLPRLS</sequence>
<dbReference type="InterPro" id="IPR000795">
    <property type="entry name" value="T_Tr_GTP-bd_dom"/>
</dbReference>
<accession>A0A0D8XAN3</accession>
<organism evidence="11 12">
    <name type="scientific">Dictyocaulus viviparus</name>
    <name type="common">Bovine lungworm</name>
    <dbReference type="NCBI Taxonomy" id="29172"/>
    <lineage>
        <taxon>Eukaryota</taxon>
        <taxon>Metazoa</taxon>
        <taxon>Ecdysozoa</taxon>
        <taxon>Nematoda</taxon>
        <taxon>Chromadorea</taxon>
        <taxon>Rhabditida</taxon>
        <taxon>Rhabditina</taxon>
        <taxon>Rhabditomorpha</taxon>
        <taxon>Strongyloidea</taxon>
        <taxon>Metastrongylidae</taxon>
        <taxon>Dictyocaulus</taxon>
    </lineage>
</organism>
<evidence type="ECO:0000313" key="12">
    <source>
        <dbReference type="Proteomes" id="UP000053766"/>
    </source>
</evidence>
<dbReference type="EC" id="3.6.5.3" evidence="2"/>
<evidence type="ECO:0000259" key="10">
    <source>
        <dbReference type="PROSITE" id="PS51722"/>
    </source>
</evidence>
<evidence type="ECO:0000313" key="11">
    <source>
        <dbReference type="EMBL" id="KJH40679.1"/>
    </source>
</evidence>
<dbReference type="InterPro" id="IPR027417">
    <property type="entry name" value="P-loop_NTPase"/>
</dbReference>
<feature type="domain" description="S1 motif" evidence="9">
    <location>
        <begin position="6"/>
        <end position="35"/>
    </location>
</feature>
<dbReference type="InterPro" id="IPR003029">
    <property type="entry name" value="S1_domain"/>
</dbReference>
<dbReference type="OrthoDB" id="2067at2759"/>
<dbReference type="PROSITE" id="PS50126">
    <property type="entry name" value="S1"/>
    <property type="match status" value="1"/>
</dbReference>